<comment type="caution">
    <text evidence="1">The sequence shown here is derived from an EMBL/GenBank/DDBJ whole genome shotgun (WGS) entry which is preliminary data.</text>
</comment>
<accession>A0ACB8TZT7</accession>
<organism evidence="1 2">
    <name type="scientific">Irpex rosettiformis</name>
    <dbReference type="NCBI Taxonomy" id="378272"/>
    <lineage>
        <taxon>Eukaryota</taxon>
        <taxon>Fungi</taxon>
        <taxon>Dikarya</taxon>
        <taxon>Basidiomycota</taxon>
        <taxon>Agaricomycotina</taxon>
        <taxon>Agaricomycetes</taxon>
        <taxon>Polyporales</taxon>
        <taxon>Irpicaceae</taxon>
        <taxon>Irpex</taxon>
    </lineage>
</organism>
<evidence type="ECO:0000313" key="2">
    <source>
        <dbReference type="Proteomes" id="UP001055072"/>
    </source>
</evidence>
<keyword evidence="2" id="KW-1185">Reference proteome</keyword>
<reference evidence="1" key="1">
    <citation type="journal article" date="2021" name="Environ. Microbiol.">
        <title>Gene family expansions and transcriptome signatures uncover fungal adaptations to wood decay.</title>
        <authorList>
            <person name="Hage H."/>
            <person name="Miyauchi S."/>
            <person name="Viragh M."/>
            <person name="Drula E."/>
            <person name="Min B."/>
            <person name="Chaduli D."/>
            <person name="Navarro D."/>
            <person name="Favel A."/>
            <person name="Norest M."/>
            <person name="Lesage-Meessen L."/>
            <person name="Balint B."/>
            <person name="Merenyi Z."/>
            <person name="de Eugenio L."/>
            <person name="Morin E."/>
            <person name="Martinez A.T."/>
            <person name="Baldrian P."/>
            <person name="Stursova M."/>
            <person name="Martinez M.J."/>
            <person name="Novotny C."/>
            <person name="Magnuson J.K."/>
            <person name="Spatafora J.W."/>
            <person name="Maurice S."/>
            <person name="Pangilinan J."/>
            <person name="Andreopoulos W."/>
            <person name="LaButti K."/>
            <person name="Hundley H."/>
            <person name="Na H."/>
            <person name="Kuo A."/>
            <person name="Barry K."/>
            <person name="Lipzen A."/>
            <person name="Henrissat B."/>
            <person name="Riley R."/>
            <person name="Ahrendt S."/>
            <person name="Nagy L.G."/>
            <person name="Grigoriev I.V."/>
            <person name="Martin F."/>
            <person name="Rosso M.N."/>
        </authorList>
    </citation>
    <scope>NUCLEOTIDE SEQUENCE</scope>
    <source>
        <strain evidence="1">CBS 384.51</strain>
    </source>
</reference>
<dbReference type="Proteomes" id="UP001055072">
    <property type="component" value="Unassembled WGS sequence"/>
</dbReference>
<name>A0ACB8TZT7_9APHY</name>
<gene>
    <name evidence="1" type="ORF">BDY19DRAFT_1042317</name>
</gene>
<sequence>MSVFNPRILDASIRDVTSGLSDSHKVDVLIYAMHHLHLERSKALIENAVESCLRLPKLSLDLQNKALLLRAKARLAASLHTSANQDLETILRADPDHPEAKALMGRTVERSKSTRLPGFSTEIWREIALFLPRRDLKTLLSIPHVLSRIASQLLFRQIDLHFGTLGVYVLASDRQHSQRSADILTRIITDPSFAFHVRTLRIFVPGRDIFPMTFQTGILANALPKLTNLRNLHCGMRWKDIASFLRIIESCHQRLYGLSVVPTDGTGELRFPKFKHISQFTYSANGGSPEEVYAFLLQNKASLRSVHLHNQTWRFPSEFIAVRNLTHLDFFGAFSAESQGIGEILRSGIQLESLRLWCSLECHASTQFRENLKGLPFLRHFAFILHGQCVNDTDLFPAISEFLRDRTHLHCLQLTVPNAEWAQRRLGYDATVWGVLPSLTGLKSLHATLPKDVAAAVAMWLVPRNVTTLSLHGLTSNDPISFVTQLRAGLPPGLRFIGLSSFHIEDVTSIIQHGFPKVCLARIENTYYTVKQSPNGVHIDEWPKDRMRYHSTDWLEWYGCEHAEWRNPTEFF</sequence>
<proteinExistence type="predicted"/>
<dbReference type="EMBL" id="MU274917">
    <property type="protein sequence ID" value="KAI0087530.1"/>
    <property type="molecule type" value="Genomic_DNA"/>
</dbReference>
<evidence type="ECO:0000313" key="1">
    <source>
        <dbReference type="EMBL" id="KAI0087530.1"/>
    </source>
</evidence>
<protein>
    <submittedName>
        <fullName evidence="1">Uncharacterized protein</fullName>
    </submittedName>
</protein>